<dbReference type="InterPro" id="IPR051731">
    <property type="entry name" value="DENND11/AVL9_GEFs"/>
</dbReference>
<organism evidence="3 4">
    <name type="scientific">Grantiella picta</name>
    <dbReference type="NCBI Taxonomy" id="266360"/>
    <lineage>
        <taxon>Eukaryota</taxon>
        <taxon>Metazoa</taxon>
        <taxon>Chordata</taxon>
        <taxon>Craniata</taxon>
        <taxon>Vertebrata</taxon>
        <taxon>Euteleostomi</taxon>
        <taxon>Archelosauria</taxon>
        <taxon>Archosauria</taxon>
        <taxon>Dinosauria</taxon>
        <taxon>Saurischia</taxon>
        <taxon>Theropoda</taxon>
        <taxon>Coelurosauria</taxon>
        <taxon>Aves</taxon>
        <taxon>Neognathae</taxon>
        <taxon>Neoaves</taxon>
        <taxon>Telluraves</taxon>
        <taxon>Australaves</taxon>
        <taxon>Passeriformes</taxon>
        <taxon>Meliphagoidea</taxon>
        <taxon>Meliphagidae</taxon>
        <taxon>Grantiella</taxon>
    </lineage>
</organism>
<dbReference type="EMBL" id="VZRM01000669">
    <property type="protein sequence ID" value="NWV31393.1"/>
    <property type="molecule type" value="Genomic_DNA"/>
</dbReference>
<feature type="non-terminal residue" evidence="3">
    <location>
        <position position="383"/>
    </location>
</feature>
<dbReference type="AlphaFoldDB" id="A0A7K6DXI9"/>
<dbReference type="Pfam" id="PF09794">
    <property type="entry name" value="Avl9"/>
    <property type="match status" value="1"/>
</dbReference>
<reference evidence="3 4" key="1">
    <citation type="submission" date="2019-09" db="EMBL/GenBank/DDBJ databases">
        <title>Bird 10,000 Genomes (B10K) Project - Family phase.</title>
        <authorList>
            <person name="Zhang G."/>
        </authorList>
    </citation>
    <scope>NUCLEOTIDE SEQUENCE [LARGE SCALE GENOMIC DNA]</scope>
    <source>
        <strain evidence="3">B10K-DU-029-50</strain>
        <tissue evidence="3">Heart</tissue>
    </source>
</reference>
<dbReference type="PANTHER" id="PTHR31017:SF1">
    <property type="entry name" value="LATE SECRETORY PATHWAY PROTEIN AVL9 HOMOLOG"/>
    <property type="match status" value="1"/>
</dbReference>
<accession>A0A7K6DXI9</accession>
<gene>
    <name evidence="3" type="primary">Avl9</name>
    <name evidence="3" type="ORF">GRAPIC_R02173</name>
</gene>
<sequence length="383" mass="41841">QVLFYISPVNRLVGALMTVLSLFPGMIEHGLSDCSQYRPRKSISEDAGVQENTSQLDDYLSVSAADASNANLGMGEGDSKLAGNNSLEGQKANVPFSQPEKTCNGAQSSNGTVQRLKVPSRASPASSESDWETLDPSILEESNLKEGERENPVSEQVENLRSKGVSSEGLPITVQPQANTGHTVLVQGLVSGLEEDQYGMPLAIFTKGYLCLPYMALQQHHLLSDVTVRGFVAGATNILFRQQKHLSDAIVEVWIFASGLGGKWGEAEILNPTTADLRFSDYLVKHVTENRDDVFLDGTGWEGGDEWIRAQFSAYLHALLAAVLQPDNEKILSDFGTAFVTAWKNTHNYRVWNSNKHPALAEVNSSHPFQGQYSVSDVKLRLS</sequence>
<feature type="compositionally biased region" description="Basic and acidic residues" evidence="1">
    <location>
        <begin position="142"/>
        <end position="152"/>
    </location>
</feature>
<feature type="non-terminal residue" evidence="3">
    <location>
        <position position="1"/>
    </location>
</feature>
<evidence type="ECO:0000259" key="2">
    <source>
        <dbReference type="Pfam" id="PF09794"/>
    </source>
</evidence>
<dbReference type="GO" id="GO:0005737">
    <property type="term" value="C:cytoplasm"/>
    <property type="evidence" value="ECO:0007669"/>
    <property type="project" value="TreeGrafter"/>
</dbReference>
<name>A0A7K6DXI9_9PASS</name>
<evidence type="ECO:0000313" key="3">
    <source>
        <dbReference type="EMBL" id="NWV31393.1"/>
    </source>
</evidence>
<feature type="compositionally biased region" description="Polar residues" evidence="1">
    <location>
        <begin position="95"/>
        <end position="113"/>
    </location>
</feature>
<dbReference type="InterPro" id="IPR018307">
    <property type="entry name" value="ABL9/DENND6_dom"/>
</dbReference>
<keyword evidence="4" id="KW-1185">Reference proteome</keyword>
<dbReference type="PANTHER" id="PTHR31017">
    <property type="entry name" value="LATE SECRETORY PATHWAY PROTEIN AVL9-RELATED"/>
    <property type="match status" value="1"/>
</dbReference>
<protein>
    <submittedName>
        <fullName evidence="3">AVL9 protein</fullName>
    </submittedName>
</protein>
<dbReference type="Proteomes" id="UP000575029">
    <property type="component" value="Unassembled WGS sequence"/>
</dbReference>
<evidence type="ECO:0000313" key="4">
    <source>
        <dbReference type="Proteomes" id="UP000575029"/>
    </source>
</evidence>
<comment type="caution">
    <text evidence="3">The sequence shown here is derived from an EMBL/GenBank/DDBJ whole genome shotgun (WGS) entry which is preliminary data.</text>
</comment>
<evidence type="ECO:0000256" key="1">
    <source>
        <dbReference type="SAM" id="MobiDB-lite"/>
    </source>
</evidence>
<proteinExistence type="predicted"/>
<feature type="domain" description="AVL9/DENND6" evidence="2">
    <location>
        <begin position="1"/>
        <end position="323"/>
    </location>
</feature>
<feature type="region of interest" description="Disordered" evidence="1">
    <location>
        <begin position="71"/>
        <end position="164"/>
    </location>
</feature>